<accession>A0A401FUU0</accession>
<evidence type="ECO:0000259" key="2">
    <source>
        <dbReference type="PROSITE" id="PS52004"/>
    </source>
</evidence>
<evidence type="ECO:0000313" key="4">
    <source>
        <dbReference type="Proteomes" id="UP000288096"/>
    </source>
</evidence>
<sequence>MKTEHNTTEINTPVAIIGMGCFFPKASGIKEYWRLLSRGQDAITEVPETHWSPADYFDKNPKTPDHVYSTRGGFISPVPFDPTEFGIPPSILEATDTSQLLGLVAAKAALEDAGYGEDREFRRDRTSVILGVTGTQELVIPLGGRLGHPIWRRALEESGIPPEKVDEVVERISEGYVPWQENSFPGLLGNVVAGRISNRLNLSGTNCVVDAACASSMSAMHLGLMELKTGRADMVITGGVDTLNDIFMHMCFSKTPILSPTGDVRSFSEDADGSLLGEGIGILTFKRLEDAERDGDRIYAVIKALGSASDGKSNSIYAPWPKDR</sequence>
<keyword evidence="1" id="KW-0808">Transferase</keyword>
<evidence type="ECO:0000313" key="3">
    <source>
        <dbReference type="EMBL" id="GBC60730.1"/>
    </source>
</evidence>
<dbReference type="PROSITE" id="PS52004">
    <property type="entry name" value="KS3_2"/>
    <property type="match status" value="1"/>
</dbReference>
<dbReference type="InterPro" id="IPR014030">
    <property type="entry name" value="Ketoacyl_synth_N"/>
</dbReference>
<dbReference type="Pfam" id="PF00109">
    <property type="entry name" value="ketoacyl-synt"/>
    <property type="match status" value="1"/>
</dbReference>
<dbReference type="PROSITE" id="PS51257">
    <property type="entry name" value="PROKAR_LIPOPROTEIN"/>
    <property type="match status" value="1"/>
</dbReference>
<dbReference type="PROSITE" id="PS00606">
    <property type="entry name" value="KS3_1"/>
    <property type="match status" value="1"/>
</dbReference>
<dbReference type="Proteomes" id="UP000288096">
    <property type="component" value="Unassembled WGS sequence"/>
</dbReference>
<dbReference type="EMBL" id="BEXT01000001">
    <property type="protein sequence ID" value="GBC60730.1"/>
    <property type="molecule type" value="Genomic_DNA"/>
</dbReference>
<dbReference type="GO" id="GO:0004312">
    <property type="term" value="F:fatty acid synthase activity"/>
    <property type="evidence" value="ECO:0007669"/>
    <property type="project" value="TreeGrafter"/>
</dbReference>
<dbReference type="SMART" id="SM00825">
    <property type="entry name" value="PKS_KS"/>
    <property type="match status" value="1"/>
</dbReference>
<comment type="caution">
    <text evidence="3">The sequence shown here is derived from an EMBL/GenBank/DDBJ whole genome shotgun (WGS) entry which is preliminary data.</text>
</comment>
<gene>
    <name evidence="3" type="ORF">DENIS_1689</name>
</gene>
<dbReference type="GO" id="GO:0004315">
    <property type="term" value="F:3-oxoacyl-[acyl-carrier-protein] synthase activity"/>
    <property type="evidence" value="ECO:0007669"/>
    <property type="project" value="InterPro"/>
</dbReference>
<protein>
    <submittedName>
        <fullName evidence="3">Type I polyketide synthase</fullName>
    </submittedName>
</protein>
<dbReference type="CDD" id="cd00833">
    <property type="entry name" value="PKS"/>
    <property type="match status" value="1"/>
</dbReference>
<reference evidence="4" key="1">
    <citation type="submission" date="2017-11" db="EMBL/GenBank/DDBJ databases">
        <authorList>
            <person name="Watanabe M."/>
            <person name="Kojima H."/>
        </authorList>
    </citation>
    <scope>NUCLEOTIDE SEQUENCE [LARGE SCALE GENOMIC DNA]</scope>
    <source>
        <strain evidence="4">Tokyo 01</strain>
    </source>
</reference>
<dbReference type="InterPro" id="IPR018201">
    <property type="entry name" value="Ketoacyl_synth_AS"/>
</dbReference>
<feature type="domain" description="Ketosynthase family 3 (KS3)" evidence="2">
    <location>
        <begin position="11"/>
        <end position="324"/>
    </location>
</feature>
<proteinExistence type="predicted"/>
<evidence type="ECO:0000256" key="1">
    <source>
        <dbReference type="ARBA" id="ARBA00022679"/>
    </source>
</evidence>
<reference evidence="4" key="2">
    <citation type="submission" date="2019-01" db="EMBL/GenBank/DDBJ databases">
        <title>Genome sequence of Desulfonema ishimotonii strain Tokyo 01.</title>
        <authorList>
            <person name="Fukui M."/>
        </authorList>
    </citation>
    <scope>NUCLEOTIDE SEQUENCE [LARGE SCALE GENOMIC DNA]</scope>
    <source>
        <strain evidence="4">Tokyo 01</strain>
    </source>
</reference>
<dbReference type="InterPro" id="IPR050091">
    <property type="entry name" value="PKS_NRPS_Biosynth_Enz"/>
</dbReference>
<dbReference type="GO" id="GO:0006633">
    <property type="term" value="P:fatty acid biosynthetic process"/>
    <property type="evidence" value="ECO:0007669"/>
    <property type="project" value="InterPro"/>
</dbReference>
<keyword evidence="4" id="KW-1185">Reference proteome</keyword>
<dbReference type="Gene3D" id="3.40.47.10">
    <property type="match status" value="1"/>
</dbReference>
<dbReference type="RefSeq" id="WP_231714438.1">
    <property type="nucleotide sequence ID" value="NZ_BEXT01000001.1"/>
</dbReference>
<dbReference type="SUPFAM" id="SSF53901">
    <property type="entry name" value="Thiolase-like"/>
    <property type="match status" value="1"/>
</dbReference>
<name>A0A401FUU0_9BACT</name>
<dbReference type="AlphaFoldDB" id="A0A401FUU0"/>
<dbReference type="InterPro" id="IPR016039">
    <property type="entry name" value="Thiolase-like"/>
</dbReference>
<dbReference type="PANTHER" id="PTHR43775">
    <property type="entry name" value="FATTY ACID SYNTHASE"/>
    <property type="match status" value="1"/>
</dbReference>
<dbReference type="PANTHER" id="PTHR43775:SF51">
    <property type="entry name" value="INACTIVE PHENOLPHTHIOCEROL SYNTHESIS POLYKETIDE SYNTHASE TYPE I PKS1-RELATED"/>
    <property type="match status" value="1"/>
</dbReference>
<organism evidence="3 4">
    <name type="scientific">Desulfonema ishimotonii</name>
    <dbReference type="NCBI Taxonomy" id="45657"/>
    <lineage>
        <taxon>Bacteria</taxon>
        <taxon>Pseudomonadati</taxon>
        <taxon>Thermodesulfobacteriota</taxon>
        <taxon>Desulfobacteria</taxon>
        <taxon>Desulfobacterales</taxon>
        <taxon>Desulfococcaceae</taxon>
        <taxon>Desulfonema</taxon>
    </lineage>
</organism>
<dbReference type="InterPro" id="IPR020841">
    <property type="entry name" value="PKS_Beta-ketoAc_synthase_dom"/>
</dbReference>